<evidence type="ECO:0000313" key="2">
    <source>
        <dbReference type="Proteomes" id="UP000317410"/>
    </source>
</evidence>
<dbReference type="Proteomes" id="UP000317410">
    <property type="component" value="Unassembled WGS sequence"/>
</dbReference>
<reference evidence="1 2" key="1">
    <citation type="submission" date="2019-06" db="EMBL/GenBank/DDBJ databases">
        <title>Whole genome shotgun sequence of Microbacterium liquefaciens NBRC 15037.</title>
        <authorList>
            <person name="Hosoyama A."/>
            <person name="Uohara A."/>
            <person name="Ohji S."/>
            <person name="Ichikawa N."/>
        </authorList>
    </citation>
    <scope>NUCLEOTIDE SEQUENCE [LARGE SCALE GENOMIC DNA]</scope>
    <source>
        <strain evidence="1 2">NBRC 15037</strain>
    </source>
</reference>
<dbReference type="EMBL" id="BJNQ01000009">
    <property type="protein sequence ID" value="GEC75483.1"/>
    <property type="molecule type" value="Genomic_DNA"/>
</dbReference>
<accession>A0A4Y4BA61</accession>
<gene>
    <name evidence="1" type="ORF">MLI01_16280</name>
</gene>
<organism evidence="1 2">
    <name type="scientific">Microbacterium maritypicum</name>
    <name type="common">Microbacterium liquefaciens</name>
    <dbReference type="NCBI Taxonomy" id="33918"/>
    <lineage>
        <taxon>Bacteria</taxon>
        <taxon>Bacillati</taxon>
        <taxon>Actinomycetota</taxon>
        <taxon>Actinomycetes</taxon>
        <taxon>Micrococcales</taxon>
        <taxon>Microbacteriaceae</taxon>
        <taxon>Microbacterium</taxon>
    </lineage>
</organism>
<dbReference type="AlphaFoldDB" id="A0A4Y4BA61"/>
<name>A0A4Y4BA61_MICMQ</name>
<protein>
    <submittedName>
        <fullName evidence="1">Uncharacterized protein</fullName>
    </submittedName>
</protein>
<evidence type="ECO:0000313" key="1">
    <source>
        <dbReference type="EMBL" id="GEC75483.1"/>
    </source>
</evidence>
<proteinExistence type="predicted"/>
<dbReference type="RefSeq" id="WP_141386563.1">
    <property type="nucleotide sequence ID" value="NZ_BJNQ01000009.1"/>
</dbReference>
<comment type="caution">
    <text evidence="1">The sequence shown here is derived from an EMBL/GenBank/DDBJ whole genome shotgun (WGS) entry which is preliminary data.</text>
</comment>
<sequence length="189" mass="21281">MTALSGFRIMMPPGWSQYRVDEEGRKRYIAKVSSRMKQLGQPELDVRLRMLATTQWRRLEQTRTHSIYLADREVEGLTHLPLSIAVRQQVAPSGSTFAAGLRTLTTAEIVTFDTAIGPILRWEWTKPGEGELEGIAVRSVGYGFALPEENSRRGLVFTASLPYPDDADPLLVEAAIELADSIMETFRWQ</sequence>